<reference evidence="3" key="1">
    <citation type="journal article" date="2019" name="Int. J. Syst. Evol. Microbiol.">
        <title>The Global Catalogue of Microorganisms (GCM) 10K type strain sequencing project: providing services to taxonomists for standard genome sequencing and annotation.</title>
        <authorList>
            <consortium name="The Broad Institute Genomics Platform"/>
            <consortium name="The Broad Institute Genome Sequencing Center for Infectious Disease"/>
            <person name="Wu L."/>
            <person name="Ma J."/>
        </authorList>
    </citation>
    <scope>NUCLEOTIDE SEQUENCE [LARGE SCALE GENOMIC DNA]</scope>
    <source>
        <strain evidence="3">JCM 13813</strain>
    </source>
</reference>
<name>A0ABP5J473_9ACTN</name>
<protein>
    <recommendedName>
        <fullName evidence="4">Lipoprotein</fullName>
    </recommendedName>
</protein>
<keyword evidence="3" id="KW-1185">Reference proteome</keyword>
<dbReference type="EMBL" id="BAAAMQ010000012">
    <property type="protein sequence ID" value="GAA2110512.1"/>
    <property type="molecule type" value="Genomic_DNA"/>
</dbReference>
<feature type="chain" id="PRO_5045080950" description="Lipoprotein" evidence="1">
    <location>
        <begin position="21"/>
        <end position="386"/>
    </location>
</feature>
<evidence type="ECO:0000313" key="2">
    <source>
        <dbReference type="EMBL" id="GAA2110512.1"/>
    </source>
</evidence>
<evidence type="ECO:0000256" key="1">
    <source>
        <dbReference type="SAM" id="SignalP"/>
    </source>
</evidence>
<evidence type="ECO:0000313" key="3">
    <source>
        <dbReference type="Proteomes" id="UP001501161"/>
    </source>
</evidence>
<evidence type="ECO:0008006" key="4">
    <source>
        <dbReference type="Google" id="ProtNLM"/>
    </source>
</evidence>
<dbReference type="Proteomes" id="UP001501161">
    <property type="component" value="Unassembled WGS sequence"/>
</dbReference>
<feature type="signal peptide" evidence="1">
    <location>
        <begin position="1"/>
        <end position="20"/>
    </location>
</feature>
<accession>A0ABP5J473</accession>
<organism evidence="2 3">
    <name type="scientific">Nocardioides furvisabuli</name>
    <dbReference type="NCBI Taxonomy" id="375542"/>
    <lineage>
        <taxon>Bacteria</taxon>
        <taxon>Bacillati</taxon>
        <taxon>Actinomycetota</taxon>
        <taxon>Actinomycetes</taxon>
        <taxon>Propionibacteriales</taxon>
        <taxon>Nocardioidaceae</taxon>
        <taxon>Nocardioides</taxon>
    </lineage>
</organism>
<gene>
    <name evidence="2" type="ORF">GCM10009726_26070</name>
</gene>
<sequence>MGMRVSALALAVLISGAALGSCGADRHPPGAAEPSGRLTPPALAWLVDEHIEGEASSAEPMTASTLGRLGEDAVGVRVRFRPSEGDDGDLVEVFTAPWASPGMREYRPLRSCASAALSCARIQGVSLRWDTGHPGEDPGSVMALHRSGSTAVVASFAGPMITGDPRELDLPVSVDELVGLVTDPRVAPVTTTEALAQGARFEVYDDPATPGRDLPGPVLSDPATPATLALLTQDHTAWDAATAGPDPRTTPPEVGIIMQFPPQGGWAATTLRVALRPAQRELRGASLRREARCAESDGCAPSGGALVAWTHADGADPGSITVTRWRAGVMVRASWTGHPVTGDPRQLDGPVLVEEMVSLAGDPGLGIGAPADLTQRAEDMPAWWQY</sequence>
<keyword evidence="1" id="KW-0732">Signal</keyword>
<comment type="caution">
    <text evidence="2">The sequence shown here is derived from an EMBL/GenBank/DDBJ whole genome shotgun (WGS) entry which is preliminary data.</text>
</comment>
<proteinExistence type="predicted"/>
<dbReference type="PROSITE" id="PS51257">
    <property type="entry name" value="PROKAR_LIPOPROTEIN"/>
    <property type="match status" value="1"/>
</dbReference>